<evidence type="ECO:0000313" key="1">
    <source>
        <dbReference type="EMBL" id="OHT13294.1"/>
    </source>
</evidence>
<sequence length="249" mass="29553">MWQYSNYPQPNQPNYQATNSKVMVGGKNPQYDQNMFFMPQNVPMASSNYNNKNNYPQHQGYNYQNYPHQIPNEHFTNQQQEQYPKTYGLSPIAQQHLPPKLKAQSRTSQHQNAVQQVHQMQPQMQPQIQPQMQHQQMQHQQMQHQQMNQHISQRQQHFQHPQNQQFIQQQQQFQQQYQHQPQNFPVSNQMQPSIQQYQVFNHRPSTNQGEKLPPYISSSFYNDPAPPIGFNIIGRGNLPSVNFMSQNNI</sequence>
<accession>A0A1J4KUF5</accession>
<dbReference type="RefSeq" id="XP_068366430.1">
    <property type="nucleotide sequence ID" value="XM_068499094.1"/>
</dbReference>
<proteinExistence type="predicted"/>
<dbReference type="AlphaFoldDB" id="A0A1J4KUF5"/>
<reference evidence="1" key="1">
    <citation type="submission" date="2016-10" db="EMBL/GenBank/DDBJ databases">
        <authorList>
            <person name="Benchimol M."/>
            <person name="Almeida L.G."/>
            <person name="Vasconcelos A.T."/>
            <person name="Perreira-Neves A."/>
            <person name="Rosa I.A."/>
            <person name="Tasca T."/>
            <person name="Bogo M.R."/>
            <person name="de Souza W."/>
        </authorList>
    </citation>
    <scope>NUCLEOTIDE SEQUENCE [LARGE SCALE GENOMIC DNA]</scope>
    <source>
        <strain evidence="1">K</strain>
    </source>
</reference>
<comment type="caution">
    <text evidence="1">The sequence shown here is derived from an EMBL/GenBank/DDBJ whole genome shotgun (WGS) entry which is preliminary data.</text>
</comment>
<organism evidence="1 2">
    <name type="scientific">Tritrichomonas foetus</name>
    <dbReference type="NCBI Taxonomy" id="1144522"/>
    <lineage>
        <taxon>Eukaryota</taxon>
        <taxon>Metamonada</taxon>
        <taxon>Parabasalia</taxon>
        <taxon>Tritrichomonadida</taxon>
        <taxon>Tritrichomonadidae</taxon>
        <taxon>Tritrichomonas</taxon>
    </lineage>
</organism>
<dbReference type="EMBL" id="MLAK01000544">
    <property type="protein sequence ID" value="OHT13294.1"/>
    <property type="molecule type" value="Genomic_DNA"/>
</dbReference>
<keyword evidence="2" id="KW-1185">Reference proteome</keyword>
<evidence type="ECO:0000313" key="2">
    <source>
        <dbReference type="Proteomes" id="UP000179807"/>
    </source>
</evidence>
<dbReference type="GeneID" id="94833798"/>
<dbReference type="VEuPathDB" id="TrichDB:TRFO_16621"/>
<protein>
    <submittedName>
        <fullName evidence="1">Uncharacterized protein</fullName>
    </submittedName>
</protein>
<dbReference type="Proteomes" id="UP000179807">
    <property type="component" value="Unassembled WGS sequence"/>
</dbReference>
<name>A0A1J4KUF5_9EUKA</name>
<gene>
    <name evidence="1" type="ORF">TRFO_16621</name>
</gene>